<proteinExistence type="predicted"/>
<sequence>MKSSSTLENTSCSWKLKALIEDCDNSGVWRFLLLCSQMPNQHFWAMDVYLVITSG</sequence>
<reference evidence="1" key="2">
    <citation type="journal article" date="2015" name="Data Brief">
        <title>Shoot transcriptome of the giant reed, Arundo donax.</title>
        <authorList>
            <person name="Barrero R.A."/>
            <person name="Guerrero F.D."/>
            <person name="Moolhuijzen P."/>
            <person name="Goolsby J.A."/>
            <person name="Tidwell J."/>
            <person name="Bellgard S.E."/>
            <person name="Bellgard M.I."/>
        </authorList>
    </citation>
    <scope>NUCLEOTIDE SEQUENCE</scope>
    <source>
        <tissue evidence="1">Shoot tissue taken approximately 20 cm above the soil surface</tissue>
    </source>
</reference>
<keyword evidence="1" id="KW-0548">Nucleotidyltransferase</keyword>
<dbReference type="EMBL" id="GBRH01215676">
    <property type="protein sequence ID" value="JAD82219.1"/>
    <property type="molecule type" value="Transcribed_RNA"/>
</dbReference>
<accession>A0A0A9D0W7</accession>
<organism evidence="1">
    <name type="scientific">Arundo donax</name>
    <name type="common">Giant reed</name>
    <name type="synonym">Donax arundinaceus</name>
    <dbReference type="NCBI Taxonomy" id="35708"/>
    <lineage>
        <taxon>Eukaryota</taxon>
        <taxon>Viridiplantae</taxon>
        <taxon>Streptophyta</taxon>
        <taxon>Embryophyta</taxon>
        <taxon>Tracheophyta</taxon>
        <taxon>Spermatophyta</taxon>
        <taxon>Magnoliopsida</taxon>
        <taxon>Liliopsida</taxon>
        <taxon>Poales</taxon>
        <taxon>Poaceae</taxon>
        <taxon>PACMAD clade</taxon>
        <taxon>Arundinoideae</taxon>
        <taxon>Arundineae</taxon>
        <taxon>Arundo</taxon>
    </lineage>
</organism>
<evidence type="ECO:0000313" key="1">
    <source>
        <dbReference type="EMBL" id="JAD82219.1"/>
    </source>
</evidence>
<name>A0A0A9D0W7_ARUDO</name>
<dbReference type="AlphaFoldDB" id="A0A0A9D0W7"/>
<reference evidence="1" key="1">
    <citation type="submission" date="2014-09" db="EMBL/GenBank/DDBJ databases">
        <authorList>
            <person name="Magalhaes I.L.F."/>
            <person name="Oliveira U."/>
            <person name="Santos F.R."/>
            <person name="Vidigal T.H.D.A."/>
            <person name="Brescovit A.D."/>
            <person name="Santos A.J."/>
        </authorList>
    </citation>
    <scope>NUCLEOTIDE SEQUENCE</scope>
    <source>
        <tissue evidence="1">Shoot tissue taken approximately 20 cm above the soil surface</tissue>
    </source>
</reference>
<dbReference type="GO" id="GO:0016779">
    <property type="term" value="F:nucleotidyltransferase activity"/>
    <property type="evidence" value="ECO:0007669"/>
    <property type="project" value="UniProtKB-KW"/>
</dbReference>
<protein>
    <submittedName>
        <fullName evidence="1">Nicotinamide-nucleotide adenylyltransferase 1</fullName>
    </submittedName>
</protein>
<keyword evidence="1" id="KW-0808">Transferase</keyword>